<dbReference type="Proteomes" id="UP000553209">
    <property type="component" value="Unassembled WGS sequence"/>
</dbReference>
<evidence type="ECO:0000313" key="1">
    <source>
        <dbReference type="EMBL" id="NKZ01050.1"/>
    </source>
</evidence>
<dbReference type="Pfam" id="PF20117">
    <property type="entry name" value="DUF6507"/>
    <property type="match status" value="1"/>
</dbReference>
<organism evidence="1 2">
    <name type="scientific">Nocardiopsis alborubida</name>
    <dbReference type="NCBI Taxonomy" id="146802"/>
    <lineage>
        <taxon>Bacteria</taxon>
        <taxon>Bacillati</taxon>
        <taxon>Actinomycetota</taxon>
        <taxon>Actinomycetes</taxon>
        <taxon>Streptosporangiales</taxon>
        <taxon>Nocardiopsidaceae</taxon>
        <taxon>Nocardiopsis</taxon>
    </lineage>
</organism>
<dbReference type="EMBL" id="JAAXPG010000030">
    <property type="protein sequence ID" value="NKZ01050.1"/>
    <property type="molecule type" value="Genomic_DNA"/>
</dbReference>
<protein>
    <submittedName>
        <fullName evidence="1">Uncharacterized protein</fullName>
    </submittedName>
</protein>
<comment type="caution">
    <text evidence="1">The sequence shown here is derived from an EMBL/GenBank/DDBJ whole genome shotgun (WGS) entry which is preliminary data.</text>
</comment>
<sequence length="117" mass="11732">MSGWNIDAPSVGVVLNDVLGQVGDGGGEALDGSLTTTGDEILDAATAACSGPVETELYYFLEHVGGMAEETVARAGSAMEGCALAVDAYLLGDEEMAAEAQGNAGSIDTLDPLNPPV</sequence>
<name>A0A7X6RSK0_9ACTN</name>
<gene>
    <name evidence="1" type="ORF">HGB44_25770</name>
</gene>
<reference evidence="1 2" key="1">
    <citation type="submission" date="2020-04" db="EMBL/GenBank/DDBJ databases">
        <title>MicrobeNet Type strains.</title>
        <authorList>
            <person name="Nicholson A.C."/>
        </authorList>
    </citation>
    <scope>NUCLEOTIDE SEQUENCE [LARGE SCALE GENOMIC DNA]</scope>
    <source>
        <strain evidence="1 2">ATCC 23612</strain>
    </source>
</reference>
<dbReference type="InterPro" id="IPR045436">
    <property type="entry name" value="DUF6507"/>
</dbReference>
<accession>A0A7X6RSK0</accession>
<keyword evidence="2" id="KW-1185">Reference proteome</keyword>
<proteinExistence type="predicted"/>
<dbReference type="AlphaFoldDB" id="A0A7X6RSK0"/>
<evidence type="ECO:0000313" key="2">
    <source>
        <dbReference type="Proteomes" id="UP000553209"/>
    </source>
</evidence>
<dbReference type="RefSeq" id="WP_061082954.1">
    <property type="nucleotide sequence ID" value="NZ_JAAXPG010000030.1"/>
</dbReference>